<dbReference type="NCBIfam" id="TIGR01205">
    <property type="entry name" value="D_ala_D_alaTIGR"/>
    <property type="match status" value="1"/>
</dbReference>
<evidence type="ECO:0000313" key="26">
    <source>
        <dbReference type="Proteomes" id="UP000433532"/>
    </source>
</evidence>
<dbReference type="Gene3D" id="3.30.1490.20">
    <property type="entry name" value="ATP-grasp fold, A domain"/>
    <property type="match status" value="1"/>
</dbReference>
<protein>
    <recommendedName>
        <fullName evidence="6 15">D-alanine--D-alanine ligase</fullName>
        <ecNumber evidence="6 15">6.3.2.4</ecNumber>
    </recommendedName>
    <alternativeName>
        <fullName evidence="15">D-Ala-D-Ala ligase</fullName>
    </alternativeName>
    <alternativeName>
        <fullName evidence="15">D-alanylalanine synthetase</fullName>
    </alternativeName>
</protein>
<evidence type="ECO:0000313" key="22">
    <source>
        <dbReference type="EMBL" id="RPM09197.1"/>
    </source>
</evidence>
<keyword evidence="9 18" id="KW-0547">Nucleotide-binding</keyword>
<evidence type="ECO:0000313" key="23">
    <source>
        <dbReference type="EMBL" id="WOS78948.1"/>
    </source>
</evidence>
<dbReference type="Gene3D" id="3.30.470.20">
    <property type="entry name" value="ATP-grasp fold, B domain"/>
    <property type="match status" value="1"/>
</dbReference>
<dbReference type="GO" id="GO:0005524">
    <property type="term" value="F:ATP binding"/>
    <property type="evidence" value="ECO:0007669"/>
    <property type="project" value="UniProtKB-UniRule"/>
</dbReference>
<evidence type="ECO:0000256" key="14">
    <source>
        <dbReference type="ARBA" id="ARBA00047614"/>
    </source>
</evidence>
<feature type="active site" evidence="16">
    <location>
        <position position="18"/>
    </location>
</feature>
<dbReference type="HAMAP" id="MF_00047">
    <property type="entry name" value="Dala_Dala_lig"/>
    <property type="match status" value="1"/>
</dbReference>
<reference evidence="22 25" key="2">
    <citation type="submission" date="2017-08" db="EMBL/GenBank/DDBJ databases">
        <authorList>
            <person name="Feschi L."/>
            <person name="Jeukens J."/>
            <person name="Emond-Rheault J.-G."/>
            <person name="Kukavica-Ibrulj I."/>
            <person name="Boyle B."/>
            <person name="Levesque R.C."/>
        </authorList>
    </citation>
    <scope>NUCLEOTIDE SEQUENCE [LARGE SCALE GENOMIC DNA]</scope>
    <source>
        <strain evidence="22 25">PA-W36</strain>
    </source>
</reference>
<evidence type="ECO:0000256" key="15">
    <source>
        <dbReference type="HAMAP-Rule" id="MF_00047"/>
    </source>
</evidence>
<dbReference type="RefSeq" id="WP_003093601.1">
    <property type="nucleotide sequence ID" value="NZ_AP014622.1"/>
</dbReference>
<evidence type="ECO:0000256" key="18">
    <source>
        <dbReference type="PROSITE-ProRule" id="PRU00409"/>
    </source>
</evidence>
<evidence type="ECO:0000256" key="10">
    <source>
        <dbReference type="ARBA" id="ARBA00022840"/>
    </source>
</evidence>
<dbReference type="InterPro" id="IPR011761">
    <property type="entry name" value="ATP-grasp"/>
</dbReference>
<dbReference type="PIRSF" id="PIRSF039102">
    <property type="entry name" value="Ddl/VanB"/>
    <property type="match status" value="1"/>
</dbReference>
<evidence type="ECO:0000313" key="21">
    <source>
        <dbReference type="EMBL" id="OTI55924.1"/>
    </source>
</evidence>
<dbReference type="PANTHER" id="PTHR23132">
    <property type="entry name" value="D-ALANINE--D-ALANINE LIGASE"/>
    <property type="match status" value="1"/>
</dbReference>
<evidence type="ECO:0000256" key="16">
    <source>
        <dbReference type="PIRSR" id="PIRSR039102-1"/>
    </source>
</evidence>
<evidence type="ECO:0000256" key="9">
    <source>
        <dbReference type="ARBA" id="ARBA00022741"/>
    </source>
</evidence>
<dbReference type="GO" id="GO:0009252">
    <property type="term" value="P:peptidoglycan biosynthetic process"/>
    <property type="evidence" value="ECO:0007669"/>
    <property type="project" value="UniProtKB-UniRule"/>
</dbReference>
<name>A0A072ZDM9_PSEAI</name>
<dbReference type="PANTHER" id="PTHR23132:SF23">
    <property type="entry name" value="D-ALANINE--D-ALANINE LIGASE B"/>
    <property type="match status" value="1"/>
</dbReference>
<dbReference type="EMBL" id="CP136986">
    <property type="protein sequence ID" value="WOS78948.1"/>
    <property type="molecule type" value="Genomic_DNA"/>
</dbReference>
<comment type="similarity">
    <text evidence="5 15">Belongs to the D-alanine--D-alanine ligase family.</text>
</comment>
<keyword evidence="17" id="KW-0464">Manganese</keyword>
<dbReference type="NCBIfam" id="NF002378">
    <property type="entry name" value="PRK01372.1"/>
    <property type="match status" value="1"/>
</dbReference>
<dbReference type="GO" id="GO:0005829">
    <property type="term" value="C:cytosol"/>
    <property type="evidence" value="ECO:0007669"/>
    <property type="project" value="TreeGrafter"/>
</dbReference>
<evidence type="ECO:0000256" key="12">
    <source>
        <dbReference type="ARBA" id="ARBA00022984"/>
    </source>
</evidence>
<dbReference type="InterPro" id="IPR000291">
    <property type="entry name" value="D-Ala_lig_Van_CS"/>
</dbReference>
<feature type="domain" description="ATP-grasp" evidence="19">
    <location>
        <begin position="138"/>
        <end position="332"/>
    </location>
</feature>
<dbReference type="Proteomes" id="UP000284767">
    <property type="component" value="Unassembled WGS sequence"/>
</dbReference>
<keyword evidence="17" id="KW-0479">Metal-binding</keyword>
<dbReference type="Gene3D" id="3.40.50.20">
    <property type="match status" value="1"/>
</dbReference>
<proteinExistence type="inferred from homology"/>
<keyword evidence="10 18" id="KW-0067">ATP-binding</keyword>
<evidence type="ECO:0000256" key="11">
    <source>
        <dbReference type="ARBA" id="ARBA00022960"/>
    </source>
</evidence>
<comment type="pathway">
    <text evidence="4 15">Cell wall biogenesis; peptidoglycan biosynthesis.</text>
</comment>
<evidence type="ECO:0000256" key="3">
    <source>
        <dbReference type="ARBA" id="ARBA00004496"/>
    </source>
</evidence>
<dbReference type="Proteomes" id="UP000433532">
    <property type="component" value="Unassembled WGS sequence"/>
</dbReference>
<dbReference type="Proteomes" id="UP001297540">
    <property type="component" value="Chromosome"/>
</dbReference>
<dbReference type="GO" id="GO:0008716">
    <property type="term" value="F:D-alanine-D-alanine ligase activity"/>
    <property type="evidence" value="ECO:0007669"/>
    <property type="project" value="UniProtKB-UniRule"/>
</dbReference>
<dbReference type="EMBL" id="NSNE01000017">
    <property type="protein sequence ID" value="RPM09197.1"/>
    <property type="molecule type" value="Genomic_DNA"/>
</dbReference>
<dbReference type="Pfam" id="PF07478">
    <property type="entry name" value="Dala_Dala_lig_C"/>
    <property type="match status" value="1"/>
</dbReference>
<sequence length="346" mass="36476">MGQDKLKVAVLFGGSSEERDVSIASGAQVIQALRSAGHQVLAVDTASGLLGAEEERRLLASKVKEVPPDSDSLAIIRSGKQSLLSAGELAGVDVFFLALHGGTGEDGTLQALLDAGGFAYTGSGHLASAMAMDKDVAKRLFLAAGVETASWLMAPASEEAVREQLGFPLVVKPNSQGSTVGLSIVHSQAELQPAIELAGRYGDEVMLERFVAGREVTVGVLDDQALPVGEILLGGQEVFDYEHKYQAGAVREVFPADLPPAIAAEAQRLALKVHRALKLSGYSRTDFRLDEQGRLWCLEVNTLPGMTATSLLPQAAAAAGIGFAELCERICRLGIERCKGARKARS</sequence>
<keyword evidence="17" id="KW-0460">Magnesium</keyword>
<comment type="catalytic activity">
    <reaction evidence="14 15">
        <text>2 D-alanine + ATP = D-alanyl-D-alanine + ADP + phosphate + H(+)</text>
        <dbReference type="Rhea" id="RHEA:11224"/>
        <dbReference type="ChEBI" id="CHEBI:15378"/>
        <dbReference type="ChEBI" id="CHEBI:30616"/>
        <dbReference type="ChEBI" id="CHEBI:43474"/>
        <dbReference type="ChEBI" id="CHEBI:57416"/>
        <dbReference type="ChEBI" id="CHEBI:57822"/>
        <dbReference type="ChEBI" id="CHEBI:456216"/>
        <dbReference type="EC" id="6.3.2.4"/>
    </reaction>
</comment>
<dbReference type="InterPro" id="IPR016185">
    <property type="entry name" value="PreATP-grasp_dom_sf"/>
</dbReference>
<evidence type="ECO:0000256" key="1">
    <source>
        <dbReference type="ARBA" id="ARBA00001936"/>
    </source>
</evidence>
<dbReference type="SUPFAM" id="SSF52440">
    <property type="entry name" value="PreATP-grasp domain"/>
    <property type="match status" value="1"/>
</dbReference>
<reference evidence="23" key="5">
    <citation type="submission" date="2023-06" db="EMBL/GenBank/DDBJ databases">
        <authorList>
            <consortium name="Clinical and Environmental Microbiology Branch: Whole genome sequencing antimicrobial resistance pathogens in the healthcare setting"/>
        </authorList>
    </citation>
    <scope>NUCLEOTIDE SEQUENCE</scope>
    <source>
        <strain evidence="23">2021CK-01020</strain>
    </source>
</reference>
<dbReference type="AlphaFoldDB" id="A0A072ZDM9"/>
<evidence type="ECO:0000259" key="19">
    <source>
        <dbReference type="PROSITE" id="PS50975"/>
    </source>
</evidence>
<evidence type="ECO:0000256" key="2">
    <source>
        <dbReference type="ARBA" id="ARBA00003921"/>
    </source>
</evidence>
<keyword evidence="7 15" id="KW-0963">Cytoplasm</keyword>
<reference evidence="23" key="6">
    <citation type="submission" date="2023-10" db="EMBL/GenBank/DDBJ databases">
        <title>Pathogen: clinical or host-associated sample.</title>
        <authorList>
            <person name="Hergert J."/>
            <person name="Casey R."/>
            <person name="Wagner J."/>
            <person name="Young E.L."/>
            <person name="Oakeson K.F."/>
        </authorList>
    </citation>
    <scope>NUCLEOTIDE SEQUENCE</scope>
    <source>
        <strain evidence="23">2021CK-01020</strain>
    </source>
</reference>
<dbReference type="KEGG" id="paeb:NCGM1900_0758"/>
<comment type="subcellular location">
    <subcellularLocation>
        <location evidence="3 15">Cytoplasm</location>
    </subcellularLocation>
</comment>
<feature type="binding site" evidence="17">
    <location>
        <position position="299"/>
    </location>
    <ligand>
        <name>Mg(2+)</name>
        <dbReference type="ChEBI" id="CHEBI:18420"/>
        <label>2</label>
    </ligand>
</feature>
<dbReference type="PROSITE" id="PS00843">
    <property type="entry name" value="DALA_DALA_LIGASE_1"/>
    <property type="match status" value="1"/>
</dbReference>
<reference evidence="22 25" key="3">
    <citation type="submission" date="2019-01" db="EMBL/GenBank/DDBJ databases">
        <title>The Pseudomonas aeruginosa pan-genome provides new insights on its population structure, horizontal gene transfer and pathogenicity.</title>
        <authorList>
            <person name="Freschi L."/>
            <person name="Vincent A.T."/>
            <person name="Jeukens J."/>
            <person name="Emond-Rheault J.-G."/>
            <person name="Kukavica-Ibrulj I."/>
            <person name="Dupont M.-J."/>
            <person name="Charette S.J."/>
            <person name="Boyle B."/>
            <person name="Levesque R.C."/>
        </authorList>
    </citation>
    <scope>NUCLEOTIDE SEQUENCE [LARGE SCALE GENOMIC DNA]</scope>
    <source>
        <strain evidence="22 25">PA-W36</strain>
    </source>
</reference>
<keyword evidence="13 15" id="KW-0961">Cell wall biogenesis/degradation</keyword>
<evidence type="ECO:0000256" key="8">
    <source>
        <dbReference type="ARBA" id="ARBA00022598"/>
    </source>
</evidence>
<feature type="active site" evidence="16">
    <location>
        <position position="310"/>
    </location>
</feature>
<dbReference type="GO" id="GO:0008360">
    <property type="term" value="P:regulation of cell shape"/>
    <property type="evidence" value="ECO:0007669"/>
    <property type="project" value="UniProtKB-KW"/>
</dbReference>
<dbReference type="GO" id="GO:0046872">
    <property type="term" value="F:metal ion binding"/>
    <property type="evidence" value="ECO:0007669"/>
    <property type="project" value="UniProtKB-KW"/>
</dbReference>
<feature type="active site" evidence="16">
    <location>
        <position position="178"/>
    </location>
</feature>
<comment type="cofactor">
    <cofactor evidence="17">
        <name>Mg(2+)</name>
        <dbReference type="ChEBI" id="CHEBI:18420"/>
    </cofactor>
    <cofactor evidence="17">
        <name>Mn(2+)</name>
        <dbReference type="ChEBI" id="CHEBI:29035"/>
    </cofactor>
    <text evidence="17">Binds 2 magnesium or manganese ions per subunit.</text>
</comment>
<comment type="function">
    <text evidence="2 15">Cell wall formation.</text>
</comment>
<evidence type="ECO:0000256" key="13">
    <source>
        <dbReference type="ARBA" id="ARBA00023316"/>
    </source>
</evidence>
<evidence type="ECO:0000256" key="5">
    <source>
        <dbReference type="ARBA" id="ARBA00010871"/>
    </source>
</evidence>
<dbReference type="InterPro" id="IPR011127">
    <property type="entry name" value="Dala_Dala_lig_N"/>
</dbReference>
<evidence type="ECO:0000313" key="20">
    <source>
        <dbReference type="EMBL" id="MUI39209.1"/>
    </source>
</evidence>
<dbReference type="PROSITE" id="PS00844">
    <property type="entry name" value="DALA_DALA_LIGASE_2"/>
    <property type="match status" value="1"/>
</dbReference>
<gene>
    <name evidence="15" type="primary">ddl</name>
    <name evidence="21" type="ORF">CAZ10_32025</name>
    <name evidence="20" type="ORF">GNQ48_29890</name>
    <name evidence="22" type="ORF">IPC1295_25130</name>
    <name evidence="23" type="ORF">L4V69_07350</name>
</gene>
<dbReference type="EC" id="6.3.2.4" evidence="6 15"/>
<comment type="cofactor">
    <cofactor evidence="1">
        <name>Mn(2+)</name>
        <dbReference type="ChEBI" id="CHEBI:29035"/>
    </cofactor>
</comment>
<evidence type="ECO:0000256" key="4">
    <source>
        <dbReference type="ARBA" id="ARBA00004752"/>
    </source>
</evidence>
<dbReference type="InterPro" id="IPR013815">
    <property type="entry name" value="ATP_grasp_subdomain_1"/>
</dbReference>
<keyword evidence="8 15" id="KW-0436">Ligase</keyword>
<dbReference type="PROSITE" id="PS50975">
    <property type="entry name" value="ATP_GRASP"/>
    <property type="match status" value="1"/>
</dbReference>
<dbReference type="Pfam" id="PF01820">
    <property type="entry name" value="Dala_Dala_lig_N"/>
    <property type="match status" value="1"/>
</dbReference>
<dbReference type="EMBL" id="NFFZ01000025">
    <property type="protein sequence ID" value="OTI55924.1"/>
    <property type="molecule type" value="Genomic_DNA"/>
</dbReference>
<keyword evidence="11 15" id="KW-0133">Cell shape</keyword>
<dbReference type="InterPro" id="IPR011095">
    <property type="entry name" value="Dala_Dala_lig_C"/>
</dbReference>
<reference evidence="21 24" key="1">
    <citation type="submission" date="2017-05" db="EMBL/GenBank/DDBJ databases">
        <authorList>
            <person name="Song R."/>
            <person name="Chenine A.L."/>
            <person name="Ruprecht R.M."/>
        </authorList>
    </citation>
    <scope>NUCLEOTIDE SEQUENCE [LARGE SCALE GENOMIC DNA]</scope>
    <source>
        <strain evidence="21 24">S567_C10_BS</strain>
    </source>
</reference>
<keyword evidence="12 15" id="KW-0573">Peptidoglycan synthesis</keyword>
<organism evidence="20 26">
    <name type="scientific">Pseudomonas aeruginosa</name>
    <dbReference type="NCBI Taxonomy" id="287"/>
    <lineage>
        <taxon>Bacteria</taxon>
        <taxon>Pseudomonadati</taxon>
        <taxon>Pseudomonadota</taxon>
        <taxon>Gammaproteobacteria</taxon>
        <taxon>Pseudomonadales</taxon>
        <taxon>Pseudomonadaceae</taxon>
        <taxon>Pseudomonas</taxon>
    </lineage>
</organism>
<dbReference type="Proteomes" id="UP000194857">
    <property type="component" value="Unassembled WGS sequence"/>
</dbReference>
<evidence type="ECO:0000256" key="17">
    <source>
        <dbReference type="PIRSR" id="PIRSR039102-3"/>
    </source>
</evidence>
<feature type="binding site" evidence="17">
    <location>
        <position position="301"/>
    </location>
    <ligand>
        <name>Mg(2+)</name>
        <dbReference type="ChEBI" id="CHEBI:18420"/>
        <label>2</label>
    </ligand>
</feature>
<dbReference type="SUPFAM" id="SSF56059">
    <property type="entry name" value="Glutathione synthetase ATP-binding domain-like"/>
    <property type="match status" value="1"/>
</dbReference>
<reference evidence="20 26" key="4">
    <citation type="submission" date="2019-11" db="EMBL/GenBank/DDBJ databases">
        <title>Genomes of ocular Pseudomonas aeruginosa isolates.</title>
        <authorList>
            <person name="Khan M."/>
            <person name="Rice S.A."/>
            <person name="Willcox M.D.P."/>
            <person name="Stapleton F."/>
        </authorList>
    </citation>
    <scope>NUCLEOTIDE SEQUENCE [LARGE SCALE GENOMIC DNA]</scope>
    <source>
        <strain evidence="20 26">PA221</strain>
    </source>
</reference>
<feature type="binding site" evidence="17">
    <location>
        <position position="299"/>
    </location>
    <ligand>
        <name>Mg(2+)</name>
        <dbReference type="ChEBI" id="CHEBI:18420"/>
        <label>1</label>
    </ligand>
</feature>
<evidence type="ECO:0000256" key="7">
    <source>
        <dbReference type="ARBA" id="ARBA00022490"/>
    </source>
</evidence>
<dbReference type="UniPathway" id="UPA00219"/>
<accession>A0A072ZDM9</accession>
<dbReference type="EMBL" id="WOAD01000047">
    <property type="protein sequence ID" value="MUI39209.1"/>
    <property type="molecule type" value="Genomic_DNA"/>
</dbReference>
<evidence type="ECO:0000256" key="6">
    <source>
        <dbReference type="ARBA" id="ARBA00012216"/>
    </source>
</evidence>
<evidence type="ECO:0000313" key="24">
    <source>
        <dbReference type="Proteomes" id="UP000194857"/>
    </source>
</evidence>
<feature type="binding site" evidence="17">
    <location>
        <position position="286"/>
    </location>
    <ligand>
        <name>Mg(2+)</name>
        <dbReference type="ChEBI" id="CHEBI:18420"/>
        <label>1</label>
    </ligand>
</feature>
<dbReference type="OMA" id="TQYRIPC"/>
<dbReference type="InterPro" id="IPR005905">
    <property type="entry name" value="D_ala_D_ala"/>
</dbReference>
<evidence type="ECO:0000313" key="25">
    <source>
        <dbReference type="Proteomes" id="UP000284767"/>
    </source>
</evidence>
<dbReference type="GO" id="GO:0071555">
    <property type="term" value="P:cell wall organization"/>
    <property type="evidence" value="ECO:0007669"/>
    <property type="project" value="UniProtKB-KW"/>
</dbReference>